<proteinExistence type="inferred from homology"/>
<dbReference type="Pfam" id="PF02416">
    <property type="entry name" value="TatA_B_E"/>
    <property type="match status" value="1"/>
</dbReference>
<dbReference type="NCBIfam" id="TIGR01411">
    <property type="entry name" value="tatAE"/>
    <property type="match status" value="1"/>
</dbReference>
<keyword evidence="7 9" id="KW-0811">Translocation</keyword>
<keyword evidence="4 9" id="KW-0812">Transmembrane</keyword>
<dbReference type="InterPro" id="IPR003369">
    <property type="entry name" value="TatA/B/E"/>
</dbReference>
<comment type="subcellular location">
    <subcellularLocation>
        <location evidence="1 9">Cell membrane</location>
        <topology evidence="1 9">Single-pass membrane protein</topology>
    </subcellularLocation>
</comment>
<keyword evidence="6 9" id="KW-1133">Transmembrane helix</keyword>
<name>A0A8J6Q5X8_9FLAO</name>
<evidence type="ECO:0000256" key="7">
    <source>
        <dbReference type="ARBA" id="ARBA00023010"/>
    </source>
</evidence>
<dbReference type="HAMAP" id="MF_00236">
    <property type="entry name" value="TatA_E"/>
    <property type="match status" value="1"/>
</dbReference>
<comment type="caution">
    <text evidence="10">The sequence shown here is derived from an EMBL/GenBank/DDBJ whole genome shotgun (WGS) entry which is preliminary data.</text>
</comment>
<evidence type="ECO:0000256" key="4">
    <source>
        <dbReference type="ARBA" id="ARBA00022692"/>
    </source>
</evidence>
<evidence type="ECO:0000256" key="1">
    <source>
        <dbReference type="ARBA" id="ARBA00004162"/>
    </source>
</evidence>
<keyword evidence="3 9" id="KW-1003">Cell membrane</keyword>
<comment type="similarity">
    <text evidence="9">Belongs to the TatA/E family.</text>
</comment>
<dbReference type="PANTHER" id="PTHR42982">
    <property type="entry name" value="SEC-INDEPENDENT PROTEIN TRANSLOCASE PROTEIN TATA"/>
    <property type="match status" value="1"/>
</dbReference>
<dbReference type="Proteomes" id="UP000600588">
    <property type="component" value="Unassembled WGS sequence"/>
</dbReference>
<evidence type="ECO:0000256" key="8">
    <source>
        <dbReference type="ARBA" id="ARBA00023136"/>
    </source>
</evidence>
<gene>
    <name evidence="9" type="primary">tatA</name>
    <name evidence="10" type="ORF">ICJ83_03690</name>
</gene>
<evidence type="ECO:0000256" key="9">
    <source>
        <dbReference type="HAMAP-Rule" id="MF_00236"/>
    </source>
</evidence>
<dbReference type="GO" id="GO:0043953">
    <property type="term" value="P:protein transport by the Tat complex"/>
    <property type="evidence" value="ECO:0007669"/>
    <property type="project" value="UniProtKB-UniRule"/>
</dbReference>
<dbReference type="NCBIfam" id="NF011430">
    <property type="entry name" value="PRK14861.1"/>
    <property type="match status" value="1"/>
</dbReference>
<evidence type="ECO:0000256" key="5">
    <source>
        <dbReference type="ARBA" id="ARBA00022927"/>
    </source>
</evidence>
<sequence>MIGAPQIILIVVVVLLLFGGKKIPELMRGLGSGIKEFKDASKDEKKEDKQ</sequence>
<reference evidence="10 11" key="1">
    <citation type="submission" date="2020-09" db="EMBL/GenBank/DDBJ databases">
        <title>TT11 complete genome.</title>
        <authorList>
            <person name="Wu Z."/>
        </authorList>
    </citation>
    <scope>NUCLEOTIDE SEQUENCE [LARGE SCALE GENOMIC DNA]</scope>
    <source>
        <strain evidence="10 11">TT11</strain>
    </source>
</reference>
<dbReference type="AlphaFoldDB" id="A0A8J6Q5X8"/>
<evidence type="ECO:0000256" key="6">
    <source>
        <dbReference type="ARBA" id="ARBA00022989"/>
    </source>
</evidence>
<keyword evidence="8 9" id="KW-0472">Membrane</keyword>
<evidence type="ECO:0000256" key="3">
    <source>
        <dbReference type="ARBA" id="ARBA00022475"/>
    </source>
</evidence>
<evidence type="ECO:0000256" key="2">
    <source>
        <dbReference type="ARBA" id="ARBA00022448"/>
    </source>
</evidence>
<evidence type="ECO:0000313" key="11">
    <source>
        <dbReference type="Proteomes" id="UP000600588"/>
    </source>
</evidence>
<evidence type="ECO:0000313" key="10">
    <source>
        <dbReference type="EMBL" id="MBD0831228.1"/>
    </source>
</evidence>
<dbReference type="GO" id="GO:0033281">
    <property type="term" value="C:TAT protein transport complex"/>
    <property type="evidence" value="ECO:0007669"/>
    <property type="project" value="UniProtKB-UniRule"/>
</dbReference>
<keyword evidence="11" id="KW-1185">Reference proteome</keyword>
<feature type="transmembrane region" description="Helical" evidence="9">
    <location>
        <begin position="6"/>
        <end position="23"/>
    </location>
</feature>
<protein>
    <recommendedName>
        <fullName evidence="9">Sec-independent protein translocase protein TatA</fullName>
    </recommendedName>
</protein>
<comment type="subunit">
    <text evidence="9">Forms a complex with TatC.</text>
</comment>
<dbReference type="Gene3D" id="1.20.5.3310">
    <property type="match status" value="1"/>
</dbReference>
<keyword evidence="2 9" id="KW-0813">Transport</keyword>
<accession>A0A8J6Q5X8</accession>
<dbReference type="EMBL" id="JACVXB010000001">
    <property type="protein sequence ID" value="MBD0831228.1"/>
    <property type="molecule type" value="Genomic_DNA"/>
</dbReference>
<dbReference type="PANTHER" id="PTHR42982:SF1">
    <property type="entry name" value="SEC-INDEPENDENT PROTEIN TRANSLOCASE PROTEIN TATA"/>
    <property type="match status" value="1"/>
</dbReference>
<dbReference type="InterPro" id="IPR006312">
    <property type="entry name" value="TatA/E"/>
</dbReference>
<dbReference type="GO" id="GO:0008320">
    <property type="term" value="F:protein transmembrane transporter activity"/>
    <property type="evidence" value="ECO:0007669"/>
    <property type="project" value="UniProtKB-UniRule"/>
</dbReference>
<comment type="function">
    <text evidence="9">Part of the twin-arginine translocation (Tat) system that transports large folded proteins containing a characteristic twin-arginine motif in their signal peptide across membranes. TatA could form the protein-conducting channel of the Tat system.</text>
</comment>
<keyword evidence="5 9" id="KW-0653">Protein transport</keyword>
<organism evidence="10 11">
    <name type="scientific">Aestuariibaculum sediminum</name>
    <dbReference type="NCBI Taxonomy" id="2770637"/>
    <lineage>
        <taxon>Bacteria</taxon>
        <taxon>Pseudomonadati</taxon>
        <taxon>Bacteroidota</taxon>
        <taxon>Flavobacteriia</taxon>
        <taxon>Flavobacteriales</taxon>
        <taxon>Flavobacteriaceae</taxon>
    </lineage>
</organism>